<evidence type="ECO:0000313" key="4">
    <source>
        <dbReference type="Proteomes" id="UP000324832"/>
    </source>
</evidence>
<dbReference type="EMBL" id="FZQP02005700">
    <property type="protein sequence ID" value="VVD02011.1"/>
    <property type="molecule type" value="Genomic_DNA"/>
</dbReference>
<evidence type="ECO:0000313" key="3">
    <source>
        <dbReference type="EMBL" id="VVD02011.1"/>
    </source>
</evidence>
<feature type="region of interest" description="Disordered" evidence="1">
    <location>
        <begin position="39"/>
        <end position="129"/>
    </location>
</feature>
<protein>
    <submittedName>
        <fullName evidence="3">Uncharacterized protein</fullName>
    </submittedName>
</protein>
<keyword evidence="2" id="KW-0732">Signal</keyword>
<sequence length="129" mass="14580">MLKLIPLVILLAVFAAEVTSQKFILPTYRPPPRKPIIIRTVRDTDGARDQPQWLYQGDIPRAPTTGDHPYLPPYIDDVQIDANRRYARSLDSPSSKRHGGSSNSRTRGDNGATHPGYNRRNAREVFETN</sequence>
<dbReference type="AlphaFoldDB" id="A0A5E4QV29"/>
<evidence type="ECO:0000256" key="2">
    <source>
        <dbReference type="SAM" id="SignalP"/>
    </source>
</evidence>
<evidence type="ECO:0000256" key="1">
    <source>
        <dbReference type="SAM" id="MobiDB-lite"/>
    </source>
</evidence>
<name>A0A5E4QV29_9NEOP</name>
<feature type="signal peptide" evidence="2">
    <location>
        <begin position="1"/>
        <end position="20"/>
    </location>
</feature>
<gene>
    <name evidence="3" type="ORF">LSINAPIS_LOCUS12315</name>
</gene>
<keyword evidence="4" id="KW-1185">Reference proteome</keyword>
<feature type="chain" id="PRO_5023141560" evidence="2">
    <location>
        <begin position="21"/>
        <end position="129"/>
    </location>
</feature>
<proteinExistence type="predicted"/>
<organism evidence="3 4">
    <name type="scientific">Leptidea sinapis</name>
    <dbReference type="NCBI Taxonomy" id="189913"/>
    <lineage>
        <taxon>Eukaryota</taxon>
        <taxon>Metazoa</taxon>
        <taxon>Ecdysozoa</taxon>
        <taxon>Arthropoda</taxon>
        <taxon>Hexapoda</taxon>
        <taxon>Insecta</taxon>
        <taxon>Pterygota</taxon>
        <taxon>Neoptera</taxon>
        <taxon>Endopterygota</taxon>
        <taxon>Lepidoptera</taxon>
        <taxon>Glossata</taxon>
        <taxon>Ditrysia</taxon>
        <taxon>Papilionoidea</taxon>
        <taxon>Pieridae</taxon>
        <taxon>Dismorphiinae</taxon>
        <taxon>Leptidea</taxon>
    </lineage>
</organism>
<reference evidence="3 4" key="1">
    <citation type="submission" date="2017-07" db="EMBL/GenBank/DDBJ databases">
        <authorList>
            <person name="Talla V."/>
            <person name="Backstrom N."/>
        </authorList>
    </citation>
    <scope>NUCLEOTIDE SEQUENCE [LARGE SCALE GENOMIC DNA]</scope>
</reference>
<dbReference type="Proteomes" id="UP000324832">
    <property type="component" value="Unassembled WGS sequence"/>
</dbReference>
<accession>A0A5E4QV29</accession>